<dbReference type="SUPFAM" id="SSF88713">
    <property type="entry name" value="Glycoside hydrolase/deacetylase"/>
    <property type="match status" value="1"/>
</dbReference>
<dbReference type="GO" id="GO:0005975">
    <property type="term" value="P:carbohydrate metabolic process"/>
    <property type="evidence" value="ECO:0007669"/>
    <property type="project" value="InterPro"/>
</dbReference>
<dbReference type="STRING" id="1318628.MARLIPOL_08384"/>
<dbReference type="InterPro" id="IPR022560">
    <property type="entry name" value="DUF3473"/>
</dbReference>
<reference evidence="2 3" key="1">
    <citation type="journal article" date="2013" name="Genome Announc.">
        <title>Draft Genome Sequence of the Moderately Halophilic Bacterium Marinobacter lipolyticus Strain SM19.</title>
        <authorList>
            <person name="Papke R.T."/>
            <person name="de la Haba R.R."/>
            <person name="Infante-Dominguez C."/>
            <person name="Perez D."/>
            <person name="Sanchez-Porro C."/>
            <person name="Lapierre P."/>
            <person name="Ventosa A."/>
        </authorList>
    </citation>
    <scope>NUCLEOTIDE SEQUENCE [LARGE SCALE GENOMIC DNA]</scope>
    <source>
        <strain evidence="2 3">SM19</strain>
    </source>
</reference>
<dbReference type="InterPro" id="IPR002509">
    <property type="entry name" value="NODB_dom"/>
</dbReference>
<organism evidence="2 3">
    <name type="scientific">Marinobacter lipolyticus SM19</name>
    <dbReference type="NCBI Taxonomy" id="1318628"/>
    <lineage>
        <taxon>Bacteria</taxon>
        <taxon>Pseudomonadati</taxon>
        <taxon>Pseudomonadota</taxon>
        <taxon>Gammaproteobacteria</taxon>
        <taxon>Pseudomonadales</taxon>
        <taxon>Marinobacteraceae</taxon>
        <taxon>Marinobacter</taxon>
    </lineage>
</organism>
<dbReference type="Proteomes" id="UP000016540">
    <property type="component" value="Unassembled WGS sequence"/>
</dbReference>
<dbReference type="PROSITE" id="PS51677">
    <property type="entry name" value="NODB"/>
    <property type="match status" value="1"/>
</dbReference>
<keyword evidence="3" id="KW-1185">Reference proteome</keyword>
<gene>
    <name evidence="2" type="ORF">MARLIPOL_08384</name>
</gene>
<dbReference type="HOGENOM" id="CLU_066872_0_0_6"/>
<proteinExistence type="predicted"/>
<dbReference type="OrthoDB" id="9784220at2"/>
<evidence type="ECO:0000313" key="3">
    <source>
        <dbReference type="Proteomes" id="UP000016540"/>
    </source>
</evidence>
<dbReference type="InterPro" id="IPR045235">
    <property type="entry name" value="PuuE_HpPgdA-like"/>
</dbReference>
<dbReference type="PANTHER" id="PTHR47561:SF1">
    <property type="entry name" value="POLYSACCHARIDE DEACETYLASE FAMILY PROTEIN (AFU_ORTHOLOGUE AFUA_6G05030)"/>
    <property type="match status" value="1"/>
</dbReference>
<feature type="domain" description="NodB homology" evidence="1">
    <location>
        <begin position="28"/>
        <end position="289"/>
    </location>
</feature>
<dbReference type="eggNOG" id="COG0726">
    <property type="taxonomic scope" value="Bacteria"/>
</dbReference>
<evidence type="ECO:0000259" key="1">
    <source>
        <dbReference type="PROSITE" id="PS51677"/>
    </source>
</evidence>
<dbReference type="InterPro" id="IPR014344">
    <property type="entry name" value="XrtA_polysacc_deacetyl"/>
</dbReference>
<dbReference type="Gene3D" id="3.20.20.370">
    <property type="entry name" value="Glycoside hydrolase/deacetylase"/>
    <property type="match status" value="1"/>
</dbReference>
<dbReference type="Pfam" id="PF11959">
    <property type="entry name" value="DUF3473"/>
    <property type="match status" value="1"/>
</dbReference>
<comment type="caution">
    <text evidence="2">The sequence shown here is derived from an EMBL/GenBank/DDBJ whole genome shotgun (WGS) entry which is preliminary data.</text>
</comment>
<evidence type="ECO:0000313" key="2">
    <source>
        <dbReference type="EMBL" id="EON92756.1"/>
    </source>
</evidence>
<dbReference type="NCBIfam" id="TIGR03006">
    <property type="entry name" value="pepcterm_polyde"/>
    <property type="match status" value="1"/>
</dbReference>
<dbReference type="Pfam" id="PF01522">
    <property type="entry name" value="Polysacc_deac_1"/>
    <property type="match status" value="1"/>
</dbReference>
<dbReference type="PATRIC" id="fig|1318628.3.peg.1679"/>
<accession>R8B2E1</accession>
<dbReference type="CDD" id="cd10941">
    <property type="entry name" value="CE4_PuuE_HpPgdA_like_2"/>
    <property type="match status" value="1"/>
</dbReference>
<dbReference type="RefSeq" id="WP_012137680.1">
    <property type="nucleotide sequence ID" value="NZ_KE007317.1"/>
</dbReference>
<name>R8B2E1_9GAMM</name>
<protein>
    <submittedName>
        <fullName evidence="2">Polysaccharide deacetylase</fullName>
    </submittedName>
</protein>
<sequence length="289" mass="32887">MKPSITNALTVDVEDYFQVAALAEAVSRDDWASMEYRVDNNTDRLLALFDHRNVRATFFTLGWVAERSPALVRRIRDAGHEIASHGYSHQLIYNQSPEVFREETRKSKQILEDIIGESVTGYRAASYSITARSRWALDILCEEGFTWDSSIFPVHHDRYGMPGTPYGPYLLEAPNGGTLTEFPLSTCPIGQYRLPIAGGGYFRLYPYWLSRWGLGRINRAGQPFIFYLHPWEIDTEQPRLKVKALSRFRHYNNLDKCMSRLEGLLGDFRFGSVSDALSGVHISPKAVAV</sequence>
<dbReference type="AlphaFoldDB" id="R8B2E1"/>
<dbReference type="InterPro" id="IPR011330">
    <property type="entry name" value="Glyco_hydro/deAcase_b/a-brl"/>
</dbReference>
<dbReference type="PANTHER" id="PTHR47561">
    <property type="entry name" value="POLYSACCHARIDE DEACETYLASE FAMILY PROTEIN (AFU_ORTHOLOGUE AFUA_6G05030)"/>
    <property type="match status" value="1"/>
</dbReference>
<dbReference type="GO" id="GO:0016810">
    <property type="term" value="F:hydrolase activity, acting on carbon-nitrogen (but not peptide) bonds"/>
    <property type="evidence" value="ECO:0007669"/>
    <property type="project" value="InterPro"/>
</dbReference>
<dbReference type="EMBL" id="ASAD01000010">
    <property type="protein sequence ID" value="EON92756.1"/>
    <property type="molecule type" value="Genomic_DNA"/>
</dbReference>